<evidence type="ECO:0000256" key="1">
    <source>
        <dbReference type="SAM" id="MobiDB-lite"/>
    </source>
</evidence>
<evidence type="ECO:0000313" key="4">
    <source>
        <dbReference type="Proteomes" id="UP000178091"/>
    </source>
</evidence>
<feature type="transmembrane region" description="Helical" evidence="2">
    <location>
        <begin position="192"/>
        <end position="212"/>
    </location>
</feature>
<reference evidence="3 4" key="1">
    <citation type="journal article" date="2016" name="Nat. Commun.">
        <title>Thousands of microbial genomes shed light on interconnected biogeochemical processes in an aquifer system.</title>
        <authorList>
            <person name="Anantharaman K."/>
            <person name="Brown C.T."/>
            <person name="Hug L.A."/>
            <person name="Sharon I."/>
            <person name="Castelle C.J."/>
            <person name="Probst A.J."/>
            <person name="Thomas B.C."/>
            <person name="Singh A."/>
            <person name="Wilkins M.J."/>
            <person name="Karaoz U."/>
            <person name="Brodie E.L."/>
            <person name="Williams K.H."/>
            <person name="Hubbard S.S."/>
            <person name="Banfield J.F."/>
        </authorList>
    </citation>
    <scope>NUCLEOTIDE SEQUENCE [LARGE SCALE GENOMIC DNA]</scope>
</reference>
<feature type="transmembrane region" description="Helical" evidence="2">
    <location>
        <begin position="232"/>
        <end position="251"/>
    </location>
</feature>
<feature type="transmembrane region" description="Helical" evidence="2">
    <location>
        <begin position="164"/>
        <end position="185"/>
    </location>
</feature>
<feature type="region of interest" description="Disordered" evidence="1">
    <location>
        <begin position="689"/>
        <end position="708"/>
    </location>
</feature>
<sequence>MSLAVALSLSSTAYALTFLSEGWSIVRDIANMFFILILVYIAFTVMFRADTSETMKRLAWVIAIALIINFSFFFVRVVIDAGNLLAIQFYNAIPAQPLTQTVQQGGSTGAVAYAATALGAGENTKDLTSVIMNGIGVQNILNNDSFRVFQEENNAGGLGSVSELIALIVVYIATGIILSVLAMMFFTVGIKFIVRIVILWLVLIASPLALIARTIKQGEPYYNQWQDALIKHAFYPAVFLFIFYILTLFMGELAPCVTNGGVQNCDTVISRVFLSANEVAGGYQNWFVYIVHLIAEIAIKLGFVAVLLYIGLRASESIGVAGANFARMATGKVWGAGFGALGFAGRLAGGGVVGGGLRLAGNAAARAGNTRLASGLWRSGDFLQRRSFDVRKVPGVRGGFSLAGADIGTPQKGGIVAFPNKIKEAYEKRSAESQKLVEQRLGDVATRQAAKREKKMEPYKIKETEDRLGEIDKQLKTGGFSAHAKYATEKIDLENHKKNVETQTGKSWDALKTEYAINAKKLEGLKAPQIAKLDAGDIEKVLKHFSAEQIKGLKEAHKHSLTALSNIEKKWHAEGRAAPRQEALKEVSKLGEIHEALKKMDKNLVQKLVTLDTHVQKPGPGATITIDLSKAERMKKEVETELEVQEKVRDDRTLTGKIGDAARSEAGQKTKKLTAAVSRLDKLIEKLKEVPAGTSGQPAPAAIDIKGT</sequence>
<dbReference type="EMBL" id="MEWW01000006">
    <property type="protein sequence ID" value="OGC84978.1"/>
    <property type="molecule type" value="Genomic_DNA"/>
</dbReference>
<accession>A0A1F4XTQ6</accession>
<protein>
    <submittedName>
        <fullName evidence="3">Uncharacterized protein</fullName>
    </submittedName>
</protein>
<keyword evidence="2" id="KW-0472">Membrane</keyword>
<name>A0A1F4XTQ6_9BACT</name>
<evidence type="ECO:0000313" key="3">
    <source>
        <dbReference type="EMBL" id="OGC84978.1"/>
    </source>
</evidence>
<comment type="caution">
    <text evidence="3">The sequence shown here is derived from an EMBL/GenBank/DDBJ whole genome shotgun (WGS) entry which is preliminary data.</text>
</comment>
<feature type="transmembrane region" description="Helical" evidence="2">
    <location>
        <begin position="58"/>
        <end position="79"/>
    </location>
</feature>
<proteinExistence type="predicted"/>
<dbReference type="AlphaFoldDB" id="A0A1F4XTQ6"/>
<organism evidence="3 4">
    <name type="scientific">Candidatus Adlerbacteria bacterium RIFCSPHIGHO2_12_FULL_53_18</name>
    <dbReference type="NCBI Taxonomy" id="1797242"/>
    <lineage>
        <taxon>Bacteria</taxon>
        <taxon>Candidatus Adleribacteriota</taxon>
    </lineage>
</organism>
<dbReference type="Proteomes" id="UP000178091">
    <property type="component" value="Unassembled WGS sequence"/>
</dbReference>
<keyword evidence="2" id="KW-0812">Transmembrane</keyword>
<feature type="transmembrane region" description="Helical" evidence="2">
    <location>
        <begin position="25"/>
        <end position="46"/>
    </location>
</feature>
<evidence type="ECO:0000256" key="2">
    <source>
        <dbReference type="SAM" id="Phobius"/>
    </source>
</evidence>
<gene>
    <name evidence="3" type="ORF">A3F55_01145</name>
</gene>
<feature type="transmembrane region" description="Helical" evidence="2">
    <location>
        <begin position="286"/>
        <end position="310"/>
    </location>
</feature>
<keyword evidence="2" id="KW-1133">Transmembrane helix</keyword>